<proteinExistence type="predicted"/>
<evidence type="ECO:0000313" key="5">
    <source>
        <dbReference type="EMBL" id="PIY72369.1"/>
    </source>
</evidence>
<sequence>MRGIVKSNAIVLKKKDLVGDSLVVTLLTESNGKLYVFGKGVKNITSRRLPNMQTGNYITAVMKSKNDLYYIQEVQLHSYFSGIKKSEKKLKQMYFFLFILEWILPENQREKQIYDFTISLLIKLSKQSFNEGQLIQFCSHLLEILGYDSTLYTMSNTIDYIEGIINKKIPYFII</sequence>
<dbReference type="GO" id="GO:0043590">
    <property type="term" value="C:bacterial nucleoid"/>
    <property type="evidence" value="ECO:0007669"/>
    <property type="project" value="TreeGrafter"/>
</dbReference>
<keyword evidence="2" id="KW-0233">DNA recombination</keyword>
<name>A0A2M7QJ84_9BACT</name>
<dbReference type="InterPro" id="IPR012340">
    <property type="entry name" value="NA-bd_OB-fold"/>
</dbReference>
<dbReference type="InterPro" id="IPR003717">
    <property type="entry name" value="RecO"/>
</dbReference>
<dbReference type="Pfam" id="PF11967">
    <property type="entry name" value="RecO_N"/>
    <property type="match status" value="1"/>
</dbReference>
<organism evidence="5 6">
    <name type="scientific">Candidatus Roizmanbacteria bacterium CG_4_10_14_0_8_um_filter_33_9</name>
    <dbReference type="NCBI Taxonomy" id="1974826"/>
    <lineage>
        <taxon>Bacteria</taxon>
        <taxon>Candidatus Roizmaniibacteriota</taxon>
    </lineage>
</organism>
<evidence type="ECO:0000256" key="3">
    <source>
        <dbReference type="ARBA" id="ARBA00023204"/>
    </source>
</evidence>
<evidence type="ECO:0000259" key="4">
    <source>
        <dbReference type="Pfam" id="PF11967"/>
    </source>
</evidence>
<protein>
    <submittedName>
        <fullName evidence="5">DNA repair protein RecO</fullName>
    </submittedName>
</protein>
<feature type="domain" description="DNA replication/recombination mediator RecO N-terminal" evidence="4">
    <location>
        <begin position="1"/>
        <end position="80"/>
    </location>
</feature>
<dbReference type="GO" id="GO:0006302">
    <property type="term" value="P:double-strand break repair"/>
    <property type="evidence" value="ECO:0007669"/>
    <property type="project" value="TreeGrafter"/>
</dbReference>
<evidence type="ECO:0000313" key="6">
    <source>
        <dbReference type="Proteomes" id="UP000229401"/>
    </source>
</evidence>
<evidence type="ECO:0000256" key="2">
    <source>
        <dbReference type="ARBA" id="ARBA00023172"/>
    </source>
</evidence>
<dbReference type="AlphaFoldDB" id="A0A2M7QJ84"/>
<dbReference type="InterPro" id="IPR022572">
    <property type="entry name" value="DNA_rep/recomb_RecO_N"/>
</dbReference>
<keyword evidence="3" id="KW-0234">DNA repair</keyword>
<dbReference type="PANTHER" id="PTHR33991:SF1">
    <property type="entry name" value="DNA REPAIR PROTEIN RECO"/>
    <property type="match status" value="1"/>
</dbReference>
<comment type="caution">
    <text evidence="5">The sequence shown here is derived from an EMBL/GenBank/DDBJ whole genome shotgun (WGS) entry which is preliminary data.</text>
</comment>
<dbReference type="EMBL" id="PFLI01000049">
    <property type="protein sequence ID" value="PIY72369.1"/>
    <property type="molecule type" value="Genomic_DNA"/>
</dbReference>
<reference evidence="6" key="1">
    <citation type="submission" date="2017-09" db="EMBL/GenBank/DDBJ databases">
        <title>Depth-based differentiation of microbial function through sediment-hosted aquifers and enrichment of novel symbionts in the deep terrestrial subsurface.</title>
        <authorList>
            <person name="Probst A.J."/>
            <person name="Ladd B."/>
            <person name="Jarett J.K."/>
            <person name="Geller-Mcgrath D.E."/>
            <person name="Sieber C.M.K."/>
            <person name="Emerson J.B."/>
            <person name="Anantharaman K."/>
            <person name="Thomas B.C."/>
            <person name="Malmstrom R."/>
            <person name="Stieglmeier M."/>
            <person name="Klingl A."/>
            <person name="Woyke T."/>
            <person name="Ryan C.M."/>
            <person name="Banfield J.F."/>
        </authorList>
    </citation>
    <scope>NUCLEOTIDE SEQUENCE [LARGE SCALE GENOMIC DNA]</scope>
</reference>
<dbReference type="GO" id="GO:0006310">
    <property type="term" value="P:DNA recombination"/>
    <property type="evidence" value="ECO:0007669"/>
    <property type="project" value="UniProtKB-KW"/>
</dbReference>
<keyword evidence="1" id="KW-0227">DNA damage</keyword>
<dbReference type="NCBIfam" id="TIGR00613">
    <property type="entry name" value="reco"/>
    <property type="match status" value="1"/>
</dbReference>
<dbReference type="Gene3D" id="2.40.50.140">
    <property type="entry name" value="Nucleic acid-binding proteins"/>
    <property type="match status" value="1"/>
</dbReference>
<dbReference type="SUPFAM" id="SSF50249">
    <property type="entry name" value="Nucleic acid-binding proteins"/>
    <property type="match status" value="1"/>
</dbReference>
<accession>A0A2M7QJ84</accession>
<gene>
    <name evidence="5" type="primary">recO</name>
    <name evidence="5" type="ORF">COY87_01305</name>
</gene>
<dbReference type="Proteomes" id="UP000229401">
    <property type="component" value="Unassembled WGS sequence"/>
</dbReference>
<dbReference type="PANTHER" id="PTHR33991">
    <property type="entry name" value="DNA REPAIR PROTEIN RECO"/>
    <property type="match status" value="1"/>
</dbReference>
<evidence type="ECO:0000256" key="1">
    <source>
        <dbReference type="ARBA" id="ARBA00022763"/>
    </source>
</evidence>